<name>A0A8H6NUK1_9PEZI</name>
<accession>A0A8H6NUK1</accession>
<evidence type="ECO:0000313" key="1">
    <source>
        <dbReference type="EMBL" id="KAF6842827.1"/>
    </source>
</evidence>
<comment type="caution">
    <text evidence="1">The sequence shown here is derived from an EMBL/GenBank/DDBJ whole genome shotgun (WGS) entry which is preliminary data.</text>
</comment>
<proteinExistence type="predicted"/>
<evidence type="ECO:0000313" key="2">
    <source>
        <dbReference type="Proteomes" id="UP000639643"/>
    </source>
</evidence>
<dbReference type="Proteomes" id="UP000639643">
    <property type="component" value="Unassembled WGS sequence"/>
</dbReference>
<dbReference type="EMBL" id="WIGM01000058">
    <property type="protein sequence ID" value="KAF6842827.1"/>
    <property type="molecule type" value="Genomic_DNA"/>
</dbReference>
<protein>
    <submittedName>
        <fullName evidence="1">Uncharacterized protein</fullName>
    </submittedName>
</protein>
<gene>
    <name evidence="1" type="ORF">CMUS01_02692</name>
</gene>
<dbReference type="AlphaFoldDB" id="A0A8H6NUK1"/>
<keyword evidence="2" id="KW-1185">Reference proteome</keyword>
<reference evidence="1" key="1">
    <citation type="journal article" date="2020" name="Phytopathology">
        <title>Genome Sequence Resources of Colletotrichum truncatum, C. plurivorum, C. musicola, and C. sojae: Four Species Pathogenic to Soybean (Glycine max).</title>
        <authorList>
            <person name="Rogerio F."/>
            <person name="Boufleur T.R."/>
            <person name="Ciampi-Guillardi M."/>
            <person name="Sukno S.A."/>
            <person name="Thon M.R."/>
            <person name="Massola Junior N.S."/>
            <person name="Baroncelli R."/>
        </authorList>
    </citation>
    <scope>NUCLEOTIDE SEQUENCE</scope>
    <source>
        <strain evidence="1">LFN0074</strain>
    </source>
</reference>
<organism evidence="1 2">
    <name type="scientific">Colletotrichum musicola</name>
    <dbReference type="NCBI Taxonomy" id="2175873"/>
    <lineage>
        <taxon>Eukaryota</taxon>
        <taxon>Fungi</taxon>
        <taxon>Dikarya</taxon>
        <taxon>Ascomycota</taxon>
        <taxon>Pezizomycotina</taxon>
        <taxon>Sordariomycetes</taxon>
        <taxon>Hypocreomycetidae</taxon>
        <taxon>Glomerellales</taxon>
        <taxon>Glomerellaceae</taxon>
        <taxon>Colletotrichum</taxon>
        <taxon>Colletotrichum orchidearum species complex</taxon>
    </lineage>
</organism>
<sequence length="68" mass="7870">MTCLASLHYRLLPSPSHNGVILAERASRAGSYWSEEDSQVLWTTVARFHRRDICWGWEISDARNAQHE</sequence>